<gene>
    <name evidence="1" type="ORF">ACRB68_46120</name>
</gene>
<keyword evidence="2" id="KW-1185">Reference proteome</keyword>
<dbReference type="AlphaFoldDB" id="A0A7K0BZB5"/>
<sequence>MATALIYVPAPSKGNLQIGIERSLWGWKAETVAKGGTEQVLESLQPGDYLLLGHKGPNARVAAGGWSGARLQQLVVAQITGKVFQDTAPVWPDGVYPFRIRLNILEIQEGVTGEILGDDAMEALRLSANKQGAPVLQQGSAAVDGVIEAVTQQAADSELVDHTADRYLDIDGDLDQRARTLVRKEQQRLRNAKFGKSTRLQCSLCGLKLPARVVHTAHIKRRRNCTFNERRDLANIMGACVLGCDVLFEHGFLFVDGSGIITATAVALADPGLAGPVAERAGKPCLAFDTASSDYFAWHRQHVAQDAS</sequence>
<dbReference type="RefSeq" id="WP_153535828.1">
    <property type="nucleotide sequence ID" value="NZ_WEGH01000003.1"/>
</dbReference>
<evidence type="ECO:0000313" key="1">
    <source>
        <dbReference type="EMBL" id="MQY06521.1"/>
    </source>
</evidence>
<accession>A0A7K0BZB5</accession>
<organism evidence="1 2">
    <name type="scientific">Actinomadura macrotermitis</name>
    <dbReference type="NCBI Taxonomy" id="2585200"/>
    <lineage>
        <taxon>Bacteria</taxon>
        <taxon>Bacillati</taxon>
        <taxon>Actinomycetota</taxon>
        <taxon>Actinomycetes</taxon>
        <taxon>Streptosporangiales</taxon>
        <taxon>Thermomonosporaceae</taxon>
        <taxon>Actinomadura</taxon>
    </lineage>
</organism>
<name>A0A7K0BZB5_9ACTN</name>
<dbReference type="Gene3D" id="3.10.590.10">
    <property type="entry name" value="ph1033 like domains"/>
    <property type="match status" value="1"/>
</dbReference>
<comment type="caution">
    <text evidence="1">The sequence shown here is derived from an EMBL/GenBank/DDBJ whole genome shotgun (WGS) entry which is preliminary data.</text>
</comment>
<proteinExistence type="predicted"/>
<protein>
    <recommendedName>
        <fullName evidence="3">HNH endonuclease</fullName>
    </recommendedName>
</protein>
<dbReference type="OrthoDB" id="9802640at2"/>
<evidence type="ECO:0000313" key="2">
    <source>
        <dbReference type="Proteomes" id="UP000487268"/>
    </source>
</evidence>
<reference evidence="1 2" key="1">
    <citation type="submission" date="2019-10" db="EMBL/GenBank/DDBJ databases">
        <title>Actinomadura rubteroloni sp. nov. and Actinomadura macrotermitis sp. nov., isolated from the gut of fungus growing-termite Macrotermes natalensis.</title>
        <authorList>
            <person name="Benndorf R."/>
            <person name="Martin K."/>
            <person name="Kuefner M."/>
            <person name="De Beer W."/>
            <person name="Kaster A.-K."/>
            <person name="Vollmers J."/>
            <person name="Poulsen M."/>
            <person name="Beemelmanns C."/>
        </authorList>
    </citation>
    <scope>NUCLEOTIDE SEQUENCE [LARGE SCALE GENOMIC DNA]</scope>
    <source>
        <strain evidence="1 2">RB68</strain>
    </source>
</reference>
<evidence type="ECO:0008006" key="3">
    <source>
        <dbReference type="Google" id="ProtNLM"/>
    </source>
</evidence>
<dbReference type="Proteomes" id="UP000487268">
    <property type="component" value="Unassembled WGS sequence"/>
</dbReference>
<dbReference type="EMBL" id="WEGH01000003">
    <property type="protein sequence ID" value="MQY06521.1"/>
    <property type="molecule type" value="Genomic_DNA"/>
</dbReference>